<comment type="caution">
    <text evidence="1">The sequence shown here is derived from an EMBL/GenBank/DDBJ whole genome shotgun (WGS) entry which is preliminary data.</text>
</comment>
<accession>A0AA40BXA2</accession>
<proteinExistence type="predicted"/>
<dbReference type="SUPFAM" id="SSF47113">
    <property type="entry name" value="Histone-fold"/>
    <property type="match status" value="1"/>
</dbReference>
<sequence>MANFNSTEKIRPRKLRHKVVKKSRVVFPPFSMRGRTFAVRRLRDLRKNSSALVREIASFVALINHITEKKLKKPYLQFEPEAIAAFRQDAEAFLSNYFKAANLCRIHAGSRILGVEQFRMVNIIGRLMFG</sequence>
<name>A0AA40BXA2_9PEZI</name>
<keyword evidence="2" id="KW-1185">Reference proteome</keyword>
<reference evidence="1" key="1">
    <citation type="submission" date="2023-06" db="EMBL/GenBank/DDBJ databases">
        <title>Genome-scale phylogeny and comparative genomics of the fungal order Sordariales.</title>
        <authorList>
            <consortium name="Lawrence Berkeley National Laboratory"/>
            <person name="Hensen N."/>
            <person name="Bonometti L."/>
            <person name="Westerberg I."/>
            <person name="Brannstrom I.O."/>
            <person name="Guillou S."/>
            <person name="Cros-Aarteil S."/>
            <person name="Calhoun S."/>
            <person name="Haridas S."/>
            <person name="Kuo A."/>
            <person name="Mondo S."/>
            <person name="Pangilinan J."/>
            <person name="Riley R."/>
            <person name="Labutti K."/>
            <person name="Andreopoulos B."/>
            <person name="Lipzen A."/>
            <person name="Chen C."/>
            <person name="Yanf M."/>
            <person name="Daum C."/>
            <person name="Ng V."/>
            <person name="Clum A."/>
            <person name="Steindorff A."/>
            <person name="Ohm R."/>
            <person name="Martin F."/>
            <person name="Silar P."/>
            <person name="Natvig D."/>
            <person name="Lalanne C."/>
            <person name="Gautier V."/>
            <person name="Ament-Velasquez S.L."/>
            <person name="Kruys A."/>
            <person name="Hutchinson M.I."/>
            <person name="Powell A.J."/>
            <person name="Barry K."/>
            <person name="Miller A.N."/>
            <person name="Grigoriev I.V."/>
            <person name="Debuchy R."/>
            <person name="Gladieux P."/>
            <person name="Thoren M.H."/>
            <person name="Johannesson H."/>
        </authorList>
    </citation>
    <scope>NUCLEOTIDE SEQUENCE</scope>
    <source>
        <strain evidence="1">CBS 606.72</strain>
    </source>
</reference>
<gene>
    <name evidence="1" type="ORF">B0T14DRAFT_568556</name>
</gene>
<protein>
    <recommendedName>
        <fullName evidence="3">Histone H2A/H2B/H3 domain-containing protein</fullName>
    </recommendedName>
</protein>
<dbReference type="EMBL" id="JAULSU010000005">
    <property type="protein sequence ID" value="KAK0616999.1"/>
    <property type="molecule type" value="Genomic_DNA"/>
</dbReference>
<evidence type="ECO:0000313" key="2">
    <source>
        <dbReference type="Proteomes" id="UP001175000"/>
    </source>
</evidence>
<organism evidence="1 2">
    <name type="scientific">Immersiella caudata</name>
    <dbReference type="NCBI Taxonomy" id="314043"/>
    <lineage>
        <taxon>Eukaryota</taxon>
        <taxon>Fungi</taxon>
        <taxon>Dikarya</taxon>
        <taxon>Ascomycota</taxon>
        <taxon>Pezizomycotina</taxon>
        <taxon>Sordariomycetes</taxon>
        <taxon>Sordariomycetidae</taxon>
        <taxon>Sordariales</taxon>
        <taxon>Lasiosphaeriaceae</taxon>
        <taxon>Immersiella</taxon>
    </lineage>
</organism>
<evidence type="ECO:0008006" key="3">
    <source>
        <dbReference type="Google" id="ProtNLM"/>
    </source>
</evidence>
<dbReference type="GO" id="GO:0046982">
    <property type="term" value="F:protein heterodimerization activity"/>
    <property type="evidence" value="ECO:0007669"/>
    <property type="project" value="InterPro"/>
</dbReference>
<dbReference type="InterPro" id="IPR009072">
    <property type="entry name" value="Histone-fold"/>
</dbReference>
<dbReference type="Gene3D" id="1.10.20.10">
    <property type="entry name" value="Histone, subunit A"/>
    <property type="match status" value="1"/>
</dbReference>
<dbReference type="Proteomes" id="UP001175000">
    <property type="component" value="Unassembled WGS sequence"/>
</dbReference>
<dbReference type="AlphaFoldDB" id="A0AA40BXA2"/>
<evidence type="ECO:0000313" key="1">
    <source>
        <dbReference type="EMBL" id="KAK0616999.1"/>
    </source>
</evidence>